<accession>A0AAN9K0H9</accession>
<proteinExistence type="predicted"/>
<sequence>MYTETAAQPRGTSPSQHPRSPAKPSEPLPLPPPLGLPYLLHRLLPFLNLCLRQNLCPQEAKLRYFWYRLCSHEQRN</sequence>
<dbReference type="AlphaFoldDB" id="A0AAN9K0H9"/>
<evidence type="ECO:0000256" key="1">
    <source>
        <dbReference type="SAM" id="MobiDB-lite"/>
    </source>
</evidence>
<gene>
    <name evidence="2" type="ORF">VNO77_40819</name>
</gene>
<organism evidence="2 3">
    <name type="scientific">Canavalia gladiata</name>
    <name type="common">Sword bean</name>
    <name type="synonym">Dolichos gladiatus</name>
    <dbReference type="NCBI Taxonomy" id="3824"/>
    <lineage>
        <taxon>Eukaryota</taxon>
        <taxon>Viridiplantae</taxon>
        <taxon>Streptophyta</taxon>
        <taxon>Embryophyta</taxon>
        <taxon>Tracheophyta</taxon>
        <taxon>Spermatophyta</taxon>
        <taxon>Magnoliopsida</taxon>
        <taxon>eudicotyledons</taxon>
        <taxon>Gunneridae</taxon>
        <taxon>Pentapetalae</taxon>
        <taxon>rosids</taxon>
        <taxon>fabids</taxon>
        <taxon>Fabales</taxon>
        <taxon>Fabaceae</taxon>
        <taxon>Papilionoideae</taxon>
        <taxon>50 kb inversion clade</taxon>
        <taxon>NPAAA clade</taxon>
        <taxon>indigoferoid/millettioid clade</taxon>
        <taxon>Phaseoleae</taxon>
        <taxon>Canavalia</taxon>
    </lineage>
</organism>
<evidence type="ECO:0000313" key="3">
    <source>
        <dbReference type="Proteomes" id="UP001367508"/>
    </source>
</evidence>
<keyword evidence="3" id="KW-1185">Reference proteome</keyword>
<reference evidence="2 3" key="1">
    <citation type="submission" date="2024-01" db="EMBL/GenBank/DDBJ databases">
        <title>The genomes of 5 underutilized Papilionoideae crops provide insights into root nodulation and disease resistanc.</title>
        <authorList>
            <person name="Jiang F."/>
        </authorList>
    </citation>
    <scope>NUCLEOTIDE SEQUENCE [LARGE SCALE GENOMIC DNA]</scope>
    <source>
        <strain evidence="2">LVBAO_FW01</strain>
        <tissue evidence="2">Leaves</tissue>
    </source>
</reference>
<evidence type="ECO:0000313" key="2">
    <source>
        <dbReference type="EMBL" id="KAK7307606.1"/>
    </source>
</evidence>
<dbReference type="EMBL" id="JAYMYQ010000010">
    <property type="protein sequence ID" value="KAK7307606.1"/>
    <property type="molecule type" value="Genomic_DNA"/>
</dbReference>
<feature type="region of interest" description="Disordered" evidence="1">
    <location>
        <begin position="1"/>
        <end position="29"/>
    </location>
</feature>
<comment type="caution">
    <text evidence="2">The sequence shown here is derived from an EMBL/GenBank/DDBJ whole genome shotgun (WGS) entry which is preliminary data.</text>
</comment>
<dbReference type="Proteomes" id="UP001367508">
    <property type="component" value="Unassembled WGS sequence"/>
</dbReference>
<name>A0AAN9K0H9_CANGL</name>
<protein>
    <submittedName>
        <fullName evidence="2">Uncharacterized protein</fullName>
    </submittedName>
</protein>